<dbReference type="EMBL" id="KI284976">
    <property type="protein sequence ID" value="ESA12398.1"/>
    <property type="molecule type" value="Genomic_DNA"/>
</dbReference>
<evidence type="ECO:0000313" key="1">
    <source>
        <dbReference type="EMBL" id="ESA12398.1"/>
    </source>
</evidence>
<protein>
    <submittedName>
        <fullName evidence="1">Uncharacterized protein</fullName>
    </submittedName>
</protein>
<sequence length="53" mass="6429">MYILKEVGPRRKEFHVKKSALLYKIHYAKSTKDIWLTYGHFLFIYNLKSLILL</sequence>
<accession>U9U1B8</accession>
<organism evidence="1">
    <name type="scientific">Rhizophagus irregularis (strain DAOM 181602 / DAOM 197198 / MUCL 43194)</name>
    <name type="common">Arbuscular mycorrhizal fungus</name>
    <name type="synonym">Glomus intraradices</name>
    <dbReference type="NCBI Taxonomy" id="747089"/>
    <lineage>
        <taxon>Eukaryota</taxon>
        <taxon>Fungi</taxon>
        <taxon>Fungi incertae sedis</taxon>
        <taxon>Mucoromycota</taxon>
        <taxon>Glomeromycotina</taxon>
        <taxon>Glomeromycetes</taxon>
        <taxon>Glomerales</taxon>
        <taxon>Glomeraceae</taxon>
        <taxon>Rhizophagus</taxon>
    </lineage>
</organism>
<gene>
    <name evidence="1" type="ORF">GLOINDRAFT_27199</name>
</gene>
<dbReference type="HOGENOM" id="CLU_3069852_0_0_1"/>
<name>U9U1B8_RHIID</name>
<dbReference type="AlphaFoldDB" id="U9U1B8"/>
<proteinExistence type="predicted"/>
<reference evidence="1" key="1">
    <citation type="submission" date="2013-07" db="EMBL/GenBank/DDBJ databases">
        <title>The genome of an arbuscular mycorrhizal fungus provides insights into the evolution of the oldest plant symbiosis.</title>
        <authorList>
            <consortium name="DOE Joint Genome Institute"/>
            <person name="Tisserant E."/>
            <person name="Malbreil M."/>
            <person name="Kuo A."/>
            <person name="Kohler A."/>
            <person name="Symeonidi A."/>
            <person name="Balestrini R."/>
            <person name="Charron P."/>
            <person name="Duensing N."/>
            <person name="Frei-dit-Frey N."/>
            <person name="Gianinazzi-Pearson V."/>
            <person name="Gilbert B."/>
            <person name="Handa Y."/>
            <person name="Hijri M."/>
            <person name="Kaul R."/>
            <person name="Kawaguchi M."/>
            <person name="Krajinski F."/>
            <person name="Lammers P."/>
            <person name="Lapierre D."/>
            <person name="Masclaux F.G."/>
            <person name="Murat C."/>
            <person name="Morin E."/>
            <person name="Ndikumana S."/>
            <person name="Pagni M."/>
            <person name="Petitpierre D."/>
            <person name="Requena N."/>
            <person name="Rosikiewicz P."/>
            <person name="Riley R."/>
            <person name="Saito K."/>
            <person name="San Clemente H."/>
            <person name="Shapiro H."/>
            <person name="van Tuinen D."/>
            <person name="Becard G."/>
            <person name="Bonfante P."/>
            <person name="Paszkowski U."/>
            <person name="Shachar-Hill Y."/>
            <person name="Young J.P."/>
            <person name="Sanders I.R."/>
            <person name="Henrissat B."/>
            <person name="Rensing S.A."/>
            <person name="Grigoriev I.V."/>
            <person name="Corradi N."/>
            <person name="Roux C."/>
            <person name="Martin F."/>
        </authorList>
    </citation>
    <scope>NUCLEOTIDE SEQUENCE</scope>
    <source>
        <strain evidence="1">DAOM 197198</strain>
    </source>
</reference>